<keyword evidence="3" id="KW-1185">Reference proteome</keyword>
<evidence type="ECO:0000256" key="1">
    <source>
        <dbReference type="SAM" id="MobiDB-lite"/>
    </source>
</evidence>
<reference evidence="2" key="2">
    <citation type="submission" date="2022-06" db="UniProtKB">
        <authorList>
            <consortium name="EnsemblMetazoa"/>
        </authorList>
    </citation>
    <scope>IDENTIFICATION</scope>
    <source>
        <strain evidence="2">PS312</strain>
    </source>
</reference>
<reference evidence="3" key="1">
    <citation type="journal article" date="2008" name="Nat. Genet.">
        <title>The Pristionchus pacificus genome provides a unique perspective on nematode lifestyle and parasitism.</title>
        <authorList>
            <person name="Dieterich C."/>
            <person name="Clifton S.W."/>
            <person name="Schuster L.N."/>
            <person name="Chinwalla A."/>
            <person name="Delehaunty K."/>
            <person name="Dinkelacker I."/>
            <person name="Fulton L."/>
            <person name="Fulton R."/>
            <person name="Godfrey J."/>
            <person name="Minx P."/>
            <person name="Mitreva M."/>
            <person name="Roeseler W."/>
            <person name="Tian H."/>
            <person name="Witte H."/>
            <person name="Yang S.P."/>
            <person name="Wilson R.K."/>
            <person name="Sommer R.J."/>
        </authorList>
    </citation>
    <scope>NUCLEOTIDE SEQUENCE [LARGE SCALE GENOMIC DNA]</scope>
    <source>
        <strain evidence="3">PS312</strain>
    </source>
</reference>
<dbReference type="AlphaFoldDB" id="A0A8R1Z822"/>
<feature type="region of interest" description="Disordered" evidence="1">
    <location>
        <begin position="224"/>
        <end position="243"/>
    </location>
</feature>
<evidence type="ECO:0000313" key="3">
    <source>
        <dbReference type="Proteomes" id="UP000005239"/>
    </source>
</evidence>
<feature type="compositionally biased region" description="Low complexity" evidence="1">
    <location>
        <begin position="118"/>
        <end position="131"/>
    </location>
</feature>
<name>A0A8R1Z822_PRIPA</name>
<accession>A0A8R1Z822</accession>
<dbReference type="Proteomes" id="UP000005239">
    <property type="component" value="Unassembled WGS sequence"/>
</dbReference>
<evidence type="ECO:0000313" key="2">
    <source>
        <dbReference type="EnsemblMetazoa" id="PPA47270.1"/>
    </source>
</evidence>
<dbReference type="EnsemblMetazoa" id="PPA47270.1">
    <property type="protein sequence ID" value="PPA47270.1"/>
    <property type="gene ID" value="WBGene00305164"/>
</dbReference>
<dbReference type="CDD" id="cd14270">
    <property type="entry name" value="UBA"/>
    <property type="match status" value="1"/>
</dbReference>
<dbReference type="OMA" id="PTQNIRV"/>
<gene>
    <name evidence="2" type="primary">WBGene00305164</name>
</gene>
<feature type="region of interest" description="Disordered" evidence="1">
    <location>
        <begin position="76"/>
        <end position="131"/>
    </location>
</feature>
<sequence length="387" mass="40341">MSYDHTFADYIKQLTLVRSSRYFPSAPSQVVLRPPPTPYECDYSFEVEYAARRAHEAYTRAKNDAAAAAAAAAAAPSAAPAPPPHRASPVDGRVSLPSTSHAVLQPVRFTPVLQPSRPSDTGSSLPSVSSTSSLASSAAGAAATVQQENFEDFEGGATIFDELHMKSIDDRSALNEIWGAVQVLPNSTVSFNAAAAAAAVTPAAPVPKPRSTVAAAVPPQPTTVVPTRAAPVPPTPAAAAPPARPLAPKPGMNGIAIPNGVATPAKPTATSPPTLNDSRAALGAKLTAKGFRSHVVQLALATLAHEQLPYVEYYIKATSNLEKVKVPADRGLAFLMDCKLTEKQDIIRHADVVTQLSGMGFPMEKCMAAAKEAKGDRVKALDVCLAS</sequence>
<organism evidence="2 3">
    <name type="scientific">Pristionchus pacificus</name>
    <name type="common">Parasitic nematode worm</name>
    <dbReference type="NCBI Taxonomy" id="54126"/>
    <lineage>
        <taxon>Eukaryota</taxon>
        <taxon>Metazoa</taxon>
        <taxon>Ecdysozoa</taxon>
        <taxon>Nematoda</taxon>
        <taxon>Chromadorea</taxon>
        <taxon>Rhabditida</taxon>
        <taxon>Rhabditina</taxon>
        <taxon>Diplogasteromorpha</taxon>
        <taxon>Diplogasteroidea</taxon>
        <taxon>Neodiplogasteridae</taxon>
        <taxon>Pristionchus</taxon>
    </lineage>
</organism>
<evidence type="ECO:0008006" key="4">
    <source>
        <dbReference type="Google" id="ProtNLM"/>
    </source>
</evidence>
<protein>
    <recommendedName>
        <fullName evidence="4">UBA domain-containing protein</fullName>
    </recommendedName>
</protein>
<proteinExistence type="predicted"/>